<comment type="caution">
    <text evidence="4">The sequence shown here is derived from an EMBL/GenBank/DDBJ whole genome shotgun (WGS) entry which is preliminary data.</text>
</comment>
<proteinExistence type="predicted"/>
<dbReference type="SUPFAM" id="SSF52540">
    <property type="entry name" value="P-loop containing nucleoside triphosphate hydrolases"/>
    <property type="match status" value="1"/>
</dbReference>
<dbReference type="SUPFAM" id="SSF48452">
    <property type="entry name" value="TPR-like"/>
    <property type="match status" value="3"/>
</dbReference>
<dbReference type="PANTHER" id="PTHR47691:SF3">
    <property type="entry name" value="HTH-TYPE TRANSCRIPTIONAL REGULATOR RV0890C-RELATED"/>
    <property type="match status" value="1"/>
</dbReference>
<reference evidence="4 5" key="1">
    <citation type="submission" date="2021-11" db="EMBL/GenBank/DDBJ databases">
        <title>Draft genome sequence of Actinomycetospora sp. SF1 isolated from the rhizosphere soil.</title>
        <authorList>
            <person name="Duangmal K."/>
            <person name="Chantavorakit T."/>
        </authorList>
    </citation>
    <scope>NUCLEOTIDE SEQUENCE [LARGE SCALE GENOMIC DNA]</scope>
    <source>
        <strain evidence="4 5">TBRC 5722</strain>
    </source>
</reference>
<dbReference type="InterPro" id="IPR049945">
    <property type="entry name" value="AAA_22"/>
</dbReference>
<dbReference type="Gene3D" id="3.40.50.300">
    <property type="entry name" value="P-loop containing nucleotide triphosphate hydrolases"/>
    <property type="match status" value="1"/>
</dbReference>
<gene>
    <name evidence="4" type="ORF">LQ327_17465</name>
</gene>
<evidence type="ECO:0000256" key="2">
    <source>
        <dbReference type="SAM" id="MobiDB-lite"/>
    </source>
</evidence>
<dbReference type="Pfam" id="PF13401">
    <property type="entry name" value="AAA_22"/>
    <property type="match status" value="1"/>
</dbReference>
<dbReference type="SMART" id="SM01043">
    <property type="entry name" value="BTAD"/>
    <property type="match status" value="1"/>
</dbReference>
<dbReference type="InterPro" id="IPR005158">
    <property type="entry name" value="BTAD"/>
</dbReference>
<dbReference type="CDD" id="cd15831">
    <property type="entry name" value="BTAD"/>
    <property type="match status" value="1"/>
</dbReference>
<dbReference type="Proteomes" id="UP001199469">
    <property type="component" value="Unassembled WGS sequence"/>
</dbReference>
<dbReference type="PANTHER" id="PTHR47691">
    <property type="entry name" value="REGULATOR-RELATED"/>
    <property type="match status" value="1"/>
</dbReference>
<protein>
    <submittedName>
        <fullName evidence="4">AAA family ATPase</fullName>
    </submittedName>
</protein>
<keyword evidence="1" id="KW-0175">Coiled coil</keyword>
<evidence type="ECO:0000313" key="5">
    <source>
        <dbReference type="Proteomes" id="UP001199469"/>
    </source>
</evidence>
<dbReference type="PRINTS" id="PR00364">
    <property type="entry name" value="DISEASERSIST"/>
</dbReference>
<evidence type="ECO:0000313" key="4">
    <source>
        <dbReference type="EMBL" id="MCD2195159.1"/>
    </source>
</evidence>
<dbReference type="InterPro" id="IPR016032">
    <property type="entry name" value="Sig_transdc_resp-reg_C-effctor"/>
</dbReference>
<evidence type="ECO:0000259" key="3">
    <source>
        <dbReference type="SMART" id="SM01043"/>
    </source>
</evidence>
<sequence length="917" mass="98283">MTPSGTADEPLRCGVLGEVVLVTGSRTRGFGRRRTAEVLAALLVDRGRSMSVDDVVAAVWGDEAPPTAATMVHGAVRRLRTMADEDRGRDRGRFVISRAGRYEVPPEVGLDAAEFEALVAEARPLTASSPARAARLLDEALALWRGPAYEGIEQALARDEAGRLEELRRRCAEMLAEVELALDEPARAVAVLEPVVTADPCRERSAGLLMLALARTGRPAEALRLFERVRVGLVEALGVAPGPELREIEAGIRTGGGAPARRGPPPPPQRPPVPVSSFVGREDDLGRIAGLLTEHRLVTVTGPGGSGKTRLAVEAALRNPTRAAFVDLTRSATPDRFDDIVAEAIGIRTGAGPPAVTVARALADESILVVLDNAEHVLDRCADFTRDLLGAAPSVRVLVTARERLGLPGECVHLLGPLPVPHPRAAPEEIGRSPAVRLFVQRARAVRPGFALAAEDVSSAAEICRRLDGLPLALELAAARAAALSLSELEAALGDRFRLLTHPARHDAASRRAGLAATIAWSRDLLDDDGRRLLAGLGVFPVTFDLPAVRAVMGDAGEDPAPTLARLVDTSLVQVDDVSGDRWRYRMFESTREFARTCLARDELAVLRRRHADHFLGVCRRAVPHLYRAGAGPWLDALHRDRDNLRAALAWADGPDGDTEVLVGLCTGLWHYWDVRGSRAEGVRLLATALSRIEPQHPERMGLLSALALLHLGRGEFGATETAATEQHRLARAAGDRRWEGDAQALRATVDWACGRFDRAQQRYEDAIAASLAGGDVWRAAMAEAQLARLHRDRGEPDAARALARCAAAHAAEVGEELAQGLAGDVLASIEQRWGDPATARRLVETALEHYRLIGYREGEASALALSGRLAVTDADPEGARICFEQAHDIFRRIGHRAGVTATADGLAALDAPGPRG</sequence>
<dbReference type="RefSeq" id="WP_230735928.1">
    <property type="nucleotide sequence ID" value="NZ_JAJNDB010000003.1"/>
</dbReference>
<accession>A0ABS8PDT6</accession>
<dbReference type="InterPro" id="IPR027417">
    <property type="entry name" value="P-loop_NTPase"/>
</dbReference>
<dbReference type="Gene3D" id="1.25.40.10">
    <property type="entry name" value="Tetratricopeptide repeat domain"/>
    <property type="match status" value="2"/>
</dbReference>
<feature type="coiled-coil region" evidence="1">
    <location>
        <begin position="157"/>
        <end position="184"/>
    </location>
</feature>
<evidence type="ECO:0000256" key="1">
    <source>
        <dbReference type="SAM" id="Coils"/>
    </source>
</evidence>
<dbReference type="Gene3D" id="1.10.10.10">
    <property type="entry name" value="Winged helix-like DNA-binding domain superfamily/Winged helix DNA-binding domain"/>
    <property type="match status" value="1"/>
</dbReference>
<dbReference type="Pfam" id="PF25872">
    <property type="entry name" value="HTH_77"/>
    <property type="match status" value="1"/>
</dbReference>
<feature type="domain" description="Bacterial transcriptional activator" evidence="3">
    <location>
        <begin position="110"/>
        <end position="253"/>
    </location>
</feature>
<dbReference type="Pfam" id="PF03704">
    <property type="entry name" value="BTAD"/>
    <property type="match status" value="1"/>
</dbReference>
<dbReference type="InterPro" id="IPR058852">
    <property type="entry name" value="HTH_77"/>
</dbReference>
<dbReference type="EMBL" id="JAJNDB010000003">
    <property type="protein sequence ID" value="MCD2195159.1"/>
    <property type="molecule type" value="Genomic_DNA"/>
</dbReference>
<dbReference type="InterPro" id="IPR011990">
    <property type="entry name" value="TPR-like_helical_dom_sf"/>
</dbReference>
<name>A0ABS8PDT6_9PSEU</name>
<feature type="region of interest" description="Disordered" evidence="2">
    <location>
        <begin position="254"/>
        <end position="275"/>
    </location>
</feature>
<feature type="compositionally biased region" description="Pro residues" evidence="2">
    <location>
        <begin position="262"/>
        <end position="274"/>
    </location>
</feature>
<dbReference type="InterPro" id="IPR036388">
    <property type="entry name" value="WH-like_DNA-bd_sf"/>
</dbReference>
<dbReference type="SUPFAM" id="SSF46894">
    <property type="entry name" value="C-terminal effector domain of the bipartite response regulators"/>
    <property type="match status" value="1"/>
</dbReference>
<keyword evidence="5" id="KW-1185">Reference proteome</keyword>
<organism evidence="4 5">
    <name type="scientific">Actinomycetospora endophytica</name>
    <dbReference type="NCBI Taxonomy" id="2291215"/>
    <lineage>
        <taxon>Bacteria</taxon>
        <taxon>Bacillati</taxon>
        <taxon>Actinomycetota</taxon>
        <taxon>Actinomycetes</taxon>
        <taxon>Pseudonocardiales</taxon>
        <taxon>Pseudonocardiaceae</taxon>
        <taxon>Actinomycetospora</taxon>
    </lineage>
</organism>